<feature type="transmembrane region" description="Helical" evidence="4">
    <location>
        <begin position="364"/>
        <end position="385"/>
    </location>
</feature>
<feature type="transmembrane region" description="Helical" evidence="4">
    <location>
        <begin position="273"/>
        <end position="292"/>
    </location>
</feature>
<dbReference type="EMBL" id="WHOC01000137">
    <property type="protein sequence ID" value="NOU88936.1"/>
    <property type="molecule type" value="Genomic_DNA"/>
</dbReference>
<protein>
    <submittedName>
        <fullName evidence="5">Spore germination protein</fullName>
    </submittedName>
</protein>
<accession>A0ABX1ZAJ8</accession>
<keyword evidence="4" id="KW-0812">Transmembrane</keyword>
<feature type="compositionally biased region" description="Polar residues" evidence="3">
    <location>
        <begin position="462"/>
        <end position="472"/>
    </location>
</feature>
<evidence type="ECO:0000256" key="3">
    <source>
        <dbReference type="SAM" id="MobiDB-lite"/>
    </source>
</evidence>
<evidence type="ECO:0000313" key="5">
    <source>
        <dbReference type="EMBL" id="NOU88936.1"/>
    </source>
</evidence>
<evidence type="ECO:0000313" key="6">
    <source>
        <dbReference type="Proteomes" id="UP000658690"/>
    </source>
</evidence>
<keyword evidence="4" id="KW-1133">Transmembrane helix</keyword>
<organism evidence="5 6">
    <name type="scientific">Paenibacillus germinis</name>
    <dbReference type="NCBI Taxonomy" id="2654979"/>
    <lineage>
        <taxon>Bacteria</taxon>
        <taxon>Bacillati</taxon>
        <taxon>Bacillota</taxon>
        <taxon>Bacilli</taxon>
        <taxon>Bacillales</taxon>
        <taxon>Paenibacillaceae</taxon>
        <taxon>Paenibacillus</taxon>
    </lineage>
</organism>
<gene>
    <name evidence="5" type="ORF">GC102_24775</name>
</gene>
<dbReference type="PANTHER" id="PTHR22550:SF5">
    <property type="entry name" value="LEUCINE ZIPPER PROTEIN 4"/>
    <property type="match status" value="1"/>
</dbReference>
<feature type="region of interest" description="Disordered" evidence="3">
    <location>
        <begin position="460"/>
        <end position="483"/>
    </location>
</feature>
<sequence>MLRSIYSNCSDVILRSFLIGGKTKAFIMYIEGLANADGIDEYVITPLMRDEAREFIEIRQLIEQKISVSRVNEFHTFSTCSEYLSSGNPILLLDNEAIGLALGLCKWEKRAIDEPSAEVGIHSPREGFTESLRTSTSQIRRIIKSPDLKMEAMKIGDYTQTNVVIAYIEGIVDLTLVEEIKSRMERIRLDGILGSGYIEEMIVDNPYTPFPLFLSTERPDVTCSSLLEGRIAIITDGSPFVMIAPITFFSLMQTQEDYYFNYIVGTATRWLRYSFTLISLLLPSIYVAILTYHQEMVPSALLISMASAREAVPFPALIEALMMEVTFEALREAGARLPKQIGSAVSIVGALVIGQASVQAGLVSAPMVIVVAITGISSFLIPRYVAGLAIRLLRFPLILLAGSLGLLGIMMGIIALVLHLCSLRSLGVLYLSSVANPKVNELKDVLVRAPWWKMNTRPRFTDNYNKNRQGPSQKPGPDKKNRK</sequence>
<feature type="transmembrane region" description="Helical" evidence="4">
    <location>
        <begin position="397"/>
        <end position="420"/>
    </location>
</feature>
<evidence type="ECO:0000256" key="4">
    <source>
        <dbReference type="SAM" id="Phobius"/>
    </source>
</evidence>
<comment type="similarity">
    <text evidence="1">Belongs to the GerABKA family.</text>
</comment>
<keyword evidence="2 4" id="KW-0472">Membrane</keyword>
<proteinExistence type="inferred from homology"/>
<dbReference type="PIRSF" id="PIRSF005690">
    <property type="entry name" value="GerBA"/>
    <property type="match status" value="1"/>
</dbReference>
<comment type="caution">
    <text evidence="5">The sequence shown here is derived from an EMBL/GenBank/DDBJ whole genome shotgun (WGS) entry which is preliminary data.</text>
</comment>
<evidence type="ECO:0000256" key="2">
    <source>
        <dbReference type="ARBA" id="ARBA00023136"/>
    </source>
</evidence>
<name>A0ABX1ZAJ8_9BACL</name>
<keyword evidence="6" id="KW-1185">Reference proteome</keyword>
<dbReference type="Proteomes" id="UP000658690">
    <property type="component" value="Unassembled WGS sequence"/>
</dbReference>
<dbReference type="InterPro" id="IPR050768">
    <property type="entry name" value="UPF0353/GerABKA_families"/>
</dbReference>
<dbReference type="Pfam" id="PF03323">
    <property type="entry name" value="GerA"/>
    <property type="match status" value="1"/>
</dbReference>
<reference evidence="5 6" key="1">
    <citation type="submission" date="2019-10" db="EMBL/GenBank/DDBJ databases">
        <title>Description of Paenibacillus choica sp. nov.</title>
        <authorList>
            <person name="Carlier A."/>
            <person name="Qi S."/>
        </authorList>
    </citation>
    <scope>NUCLEOTIDE SEQUENCE [LARGE SCALE GENOMIC DNA]</scope>
    <source>
        <strain evidence="5 6">LMG 31460</strain>
    </source>
</reference>
<evidence type="ECO:0000256" key="1">
    <source>
        <dbReference type="ARBA" id="ARBA00005278"/>
    </source>
</evidence>
<dbReference type="InterPro" id="IPR004995">
    <property type="entry name" value="Spore_Ger"/>
</dbReference>
<dbReference type="PANTHER" id="PTHR22550">
    <property type="entry name" value="SPORE GERMINATION PROTEIN"/>
    <property type="match status" value="1"/>
</dbReference>